<evidence type="ECO:0000259" key="4">
    <source>
        <dbReference type="Pfam" id="PF05729"/>
    </source>
</evidence>
<dbReference type="Pfam" id="PF00023">
    <property type="entry name" value="Ank"/>
    <property type="match status" value="1"/>
</dbReference>
<dbReference type="Proteomes" id="UP000801492">
    <property type="component" value="Unassembled WGS sequence"/>
</dbReference>
<dbReference type="SUPFAM" id="SSF48403">
    <property type="entry name" value="Ankyrin repeat"/>
    <property type="match status" value="1"/>
</dbReference>
<reference evidence="5" key="1">
    <citation type="submission" date="2019-08" db="EMBL/GenBank/DDBJ databases">
        <title>The genome of the North American firefly Photinus pyralis.</title>
        <authorList>
            <consortium name="Photinus pyralis genome working group"/>
            <person name="Fallon T.R."/>
            <person name="Sander Lower S.E."/>
            <person name="Weng J.-K."/>
        </authorList>
    </citation>
    <scope>NUCLEOTIDE SEQUENCE</scope>
    <source>
        <strain evidence="5">TRF0915ILg1</strain>
        <tissue evidence="5">Whole body</tissue>
    </source>
</reference>
<dbReference type="PRINTS" id="PR01415">
    <property type="entry name" value="ANKYRIN"/>
</dbReference>
<feature type="non-terminal residue" evidence="5">
    <location>
        <position position="1"/>
    </location>
</feature>
<name>A0A8K0C5S7_IGNLU</name>
<dbReference type="Gene3D" id="3.40.50.300">
    <property type="entry name" value="P-loop containing nucleotide triphosphate hydrolases"/>
    <property type="match status" value="1"/>
</dbReference>
<dbReference type="Gene3D" id="1.25.40.20">
    <property type="entry name" value="Ankyrin repeat-containing domain"/>
    <property type="match status" value="3"/>
</dbReference>
<dbReference type="SMART" id="SM00248">
    <property type="entry name" value="ANK"/>
    <property type="match status" value="11"/>
</dbReference>
<accession>A0A8K0C5S7</accession>
<dbReference type="Pfam" id="PF05729">
    <property type="entry name" value="NACHT"/>
    <property type="match status" value="1"/>
</dbReference>
<organism evidence="5 6">
    <name type="scientific">Ignelater luminosus</name>
    <name type="common">Cucubano</name>
    <name type="synonym">Pyrophorus luminosus</name>
    <dbReference type="NCBI Taxonomy" id="2038154"/>
    <lineage>
        <taxon>Eukaryota</taxon>
        <taxon>Metazoa</taxon>
        <taxon>Ecdysozoa</taxon>
        <taxon>Arthropoda</taxon>
        <taxon>Hexapoda</taxon>
        <taxon>Insecta</taxon>
        <taxon>Pterygota</taxon>
        <taxon>Neoptera</taxon>
        <taxon>Endopterygota</taxon>
        <taxon>Coleoptera</taxon>
        <taxon>Polyphaga</taxon>
        <taxon>Elateriformia</taxon>
        <taxon>Elateroidea</taxon>
        <taxon>Elateridae</taxon>
        <taxon>Agrypninae</taxon>
        <taxon>Pyrophorini</taxon>
        <taxon>Ignelater</taxon>
    </lineage>
</organism>
<evidence type="ECO:0000256" key="1">
    <source>
        <dbReference type="ARBA" id="ARBA00022737"/>
    </source>
</evidence>
<feature type="repeat" description="ANK" evidence="3">
    <location>
        <begin position="1340"/>
        <end position="1374"/>
    </location>
</feature>
<dbReference type="PROSITE" id="PS50297">
    <property type="entry name" value="ANK_REP_REGION"/>
    <property type="match status" value="5"/>
</dbReference>
<feature type="repeat" description="ANK" evidence="3">
    <location>
        <begin position="1167"/>
        <end position="1199"/>
    </location>
</feature>
<proteinExistence type="predicted"/>
<keyword evidence="6" id="KW-1185">Reference proteome</keyword>
<dbReference type="Pfam" id="PF12796">
    <property type="entry name" value="Ank_2"/>
    <property type="match status" value="3"/>
</dbReference>
<dbReference type="PANTHER" id="PTHR24198">
    <property type="entry name" value="ANKYRIN REPEAT AND PROTEIN KINASE DOMAIN-CONTAINING PROTEIN"/>
    <property type="match status" value="1"/>
</dbReference>
<feature type="repeat" description="ANK" evidence="3">
    <location>
        <begin position="1232"/>
        <end position="1264"/>
    </location>
</feature>
<protein>
    <recommendedName>
        <fullName evidence="4">NACHT domain-containing protein</fullName>
    </recommendedName>
</protein>
<feature type="repeat" description="ANK" evidence="3">
    <location>
        <begin position="1307"/>
        <end position="1339"/>
    </location>
</feature>
<dbReference type="SUPFAM" id="SSF52540">
    <property type="entry name" value="P-loop containing nucleoside triphosphate hydrolases"/>
    <property type="match status" value="1"/>
</dbReference>
<dbReference type="EMBL" id="VTPC01091086">
    <property type="protein sequence ID" value="KAF2879739.1"/>
    <property type="molecule type" value="Genomic_DNA"/>
</dbReference>
<feature type="repeat" description="ANK" evidence="3">
    <location>
        <begin position="1454"/>
        <end position="1487"/>
    </location>
</feature>
<evidence type="ECO:0000313" key="6">
    <source>
        <dbReference type="Proteomes" id="UP000801492"/>
    </source>
</evidence>
<dbReference type="InterPro" id="IPR002110">
    <property type="entry name" value="Ankyrin_rpt"/>
</dbReference>
<feature type="repeat" description="ANK" evidence="3">
    <location>
        <begin position="1489"/>
        <end position="1521"/>
    </location>
</feature>
<keyword evidence="1" id="KW-0677">Repeat</keyword>
<dbReference type="PANTHER" id="PTHR24198:SF165">
    <property type="entry name" value="ANKYRIN REPEAT-CONTAINING PROTEIN-RELATED"/>
    <property type="match status" value="1"/>
</dbReference>
<dbReference type="InterPro" id="IPR007111">
    <property type="entry name" value="NACHT_NTPase"/>
</dbReference>
<sequence>EYKIREGTINLGKEYEINILTLLSLQCLRRTTDDFWFASNADGVGAFDDIILHLGGQTFMLQLKQTAKKRLKLLTERQFVGSQKKEFHLKKYIRDICKLRASLNCVKTDKTNSDIIPHIGSFENVYFLLYTNKEIEPCDFLIPHNVSGSLAHLNSEKDSKIFQIDVKKVSFELGLSDVEDINNLYMFCNQIDPRCVPSKIEEEVRKITRSNCAKTVSEELIKYIIEWSKGNLGGYFYLTKRDIVSKLTELIFSNYEIKLLEKAYSFYENRQTFIWNKIIEDKIITVIDIHSEDNLIFDFLLKYIGNKVKETCNVTKRKRWFDSLPQKDQKLFYKDNPNLKWHIFKTAGSGDNIVLYHVYKCLWASQKLPLVLEIDKKEHYRQIVDILKLSNYVYKVIIINKSAESLTLDRKIHHFESLCDLNEEDREEILKQQIEFQGRPGATLKDLVDETMFTKIKSADIINILLGTYSVGMQLNIIPKYYIPRIFQNALSYEALKSISSCNDIFLIEDHNEFLKHFAVKENIELFYLMNNNLEDLNNCHIIVCNKPPNFENLKYGQNNIHHLVAQDINYLIWKQSYGNTFRETQYKSKYCTLSENNFSFGLTTVISAGPGMGKSMLMDSIAQQAPTDKWVIKINLRNHMGYYEEYKDIKKMKFLEHLNYFKGPLDSELENEIFQRLLRNRNIVILMDGFDEISISYKKQVTSIVKSFFQANFCVYLTTRPMERPYLEGELGVLGLELQSFNFDNQKQFLKEFYGENKESITNLEETLNTFIEKLLKEFEKNIKNKTTLKNDESDLLATPLHIRLLAEVFSDDCNEYLLNKGKADLTNIFDSVDLYSKFINKKDKILCDKFGFNDSYFLYKNYQYLFALRLLFPHLSHDINEYMDNSGKTERNYIKLLEKGGILTVDEKFNINFSHQTFAEYLAAEWLYRNLNNPNEKIKNIVRSAYEICVSMKFYGQSYPFLLHVLDHLLIGNGLHKVLYLFILNGQINEARKMINLNMVDLNATDRAKRTFFTFSLEKTVEIQADLFGYNPIDYAIRYSLFDAADIMCKKWPNAEINVEPDYPSKRSLRTLLSYPHLVESLISRYAYIDVILKKVKTRLAINSYIKNHIGDDIPPTTENVTISEVRTFKTYRKSNLCYEIVFESSNTVMDILQTSDKVNVRDANGYTLLHYAAFHGKLDVIDWLLSNDAVTNATDLYGVTPLHCSIIGGNFSAFCKLLCNASINTRDRSELTPLHYAVAYKRLRMIDMLLSKGADMNSESVFGATPLYTEGRRRRLVFSFSSTRCKILDLFVSRGFNINARNWSGETLLHHSTKWKNSKIVQKIVSYKADVNVQDYIGNTPLHEAIFNRNDNISVISLLLSNGADANIKNVEGLTPLHLGIMIDNYKVVHELLVYKADVNVQYKAGKTPLHMAIPEPLDGVVDSSFCGQAVYKVIEELVSHKADINIKNDAGYTPLHQAVLSNQRLDIVSLLLSNGANVNIKSDVEGETVLHFGVKCASCRIIQALLFYKADINEQNNEGDTPLHQAILKRQYSD</sequence>
<evidence type="ECO:0000256" key="2">
    <source>
        <dbReference type="ARBA" id="ARBA00023043"/>
    </source>
</evidence>
<feature type="repeat" description="ANK" evidence="3">
    <location>
        <begin position="1375"/>
        <end position="1407"/>
    </location>
</feature>
<dbReference type="InterPro" id="IPR036770">
    <property type="entry name" value="Ankyrin_rpt-contain_sf"/>
</dbReference>
<evidence type="ECO:0000256" key="3">
    <source>
        <dbReference type="PROSITE-ProRule" id="PRU00023"/>
    </source>
</evidence>
<keyword evidence="2 3" id="KW-0040">ANK repeat</keyword>
<gene>
    <name evidence="5" type="ORF">ILUMI_26435</name>
</gene>
<comment type="caution">
    <text evidence="5">The sequence shown here is derived from an EMBL/GenBank/DDBJ whole genome shotgun (WGS) entry which is preliminary data.</text>
</comment>
<feature type="non-terminal residue" evidence="5">
    <location>
        <position position="1538"/>
    </location>
</feature>
<evidence type="ECO:0000313" key="5">
    <source>
        <dbReference type="EMBL" id="KAF2879739.1"/>
    </source>
</evidence>
<feature type="domain" description="NACHT" evidence="4">
    <location>
        <begin position="606"/>
        <end position="755"/>
    </location>
</feature>
<dbReference type="OrthoDB" id="8194444at2759"/>
<dbReference type="PROSITE" id="PS50088">
    <property type="entry name" value="ANK_REPEAT"/>
    <property type="match status" value="7"/>
</dbReference>
<dbReference type="InterPro" id="IPR027417">
    <property type="entry name" value="P-loop_NTPase"/>
</dbReference>